<dbReference type="PROSITE" id="PS51192">
    <property type="entry name" value="HELICASE_ATP_BIND_1"/>
    <property type="match status" value="1"/>
</dbReference>
<dbReference type="GO" id="GO:0031297">
    <property type="term" value="P:replication fork processing"/>
    <property type="evidence" value="ECO:0007669"/>
    <property type="project" value="TreeGrafter"/>
</dbReference>
<dbReference type="GO" id="GO:0016787">
    <property type="term" value="F:hydrolase activity"/>
    <property type="evidence" value="ECO:0007669"/>
    <property type="project" value="UniProtKB-KW"/>
</dbReference>
<dbReference type="Gene3D" id="3.40.50.10810">
    <property type="entry name" value="Tandem AAA-ATPase domain"/>
    <property type="match status" value="1"/>
</dbReference>
<evidence type="ECO:0000256" key="1">
    <source>
        <dbReference type="ARBA" id="ARBA00022741"/>
    </source>
</evidence>
<dbReference type="CDD" id="cd18010">
    <property type="entry name" value="DEXHc_HARP_SMARCAL1"/>
    <property type="match status" value="1"/>
</dbReference>
<dbReference type="GO" id="GO:0043596">
    <property type="term" value="C:nuclear replication fork"/>
    <property type="evidence" value="ECO:0007669"/>
    <property type="project" value="TreeGrafter"/>
</dbReference>
<protein>
    <recommendedName>
        <fullName evidence="6">Helicase ATP-binding domain-containing protein</fullName>
    </recommendedName>
</protein>
<evidence type="ECO:0000256" key="5">
    <source>
        <dbReference type="SAM" id="MobiDB-lite"/>
    </source>
</evidence>
<dbReference type="GO" id="GO:0005524">
    <property type="term" value="F:ATP binding"/>
    <property type="evidence" value="ECO:0007669"/>
    <property type="project" value="UniProtKB-KW"/>
</dbReference>
<evidence type="ECO:0000256" key="3">
    <source>
        <dbReference type="ARBA" id="ARBA00022806"/>
    </source>
</evidence>
<sequence>MPPQNSGGGYGNRSGYQQNNYNGNGGGGQGQYGNQQQQYGYQNNQQGNNLGNFEQKKNNYLQKMRENSTAPPNAPGYQANAPPAGAPSGGYQNAQANTPAASAPPAQQFEYNQQPQGGQYNEQYGNSGGGYEGGNGYGGFKKSFGGGGGGGFNKFRGGGGGGFGGRGRGSFSNFRGGGGGFQKRGGWGGGGGGYRGGYGGGGGGGYNQGGYDQQNQQQDASGALRPFKNGKPGKDPKKQAVIFELTSNDYFSIKFQGFWDNQAIQVINKIKQKGFQTCIYDKEHKQHRVKLEEYYESFQLFQEFITHINNGGCTQLNEEGQPLVLNVELHGIPAFAFDLTQIETPFSRSEFGRQNYYFQSPTFGETPQAQFNYHQDLKKNYSMQNVPEDLRQYLFPFQKEAVIFGIKRHGRFLLGDEMGVGKTIQAIAVSCVYAEDWPLLIVCPSSLRFTWQDELQKWLSPWYIEDPATDICLIRNGKDAGLLNKTDAKIYIISYELATKMSNQIMQRGIKMIIADEAHYLKAHDVSFSYVSKISQSIRSRTLVPLLTRMKRLILLTGTPMLARPKELYNILKMLRPDIFNDFFEFAHRYCNPKESPYTAANGQPIMDYSGVSNTRELHFLLEGKIMIRRLKKDVLKDLPPKFRQKIVVKTNKQIISQIKAILKRDLGDADGRKFVQELISKRNQRFLNHKAPSLSQQLQADEGYSEEQHFDQNGEPYEAEDKQLAKAYRLSGEAKVKGVFEFIDYLIESKPFVTNFQQTKSSSSSMLITGQLWTNFKDIWMKSLEKTPIQTITIFVSMGRHLLSQDSSMSCNSKRTTNAVQPSSQ</sequence>
<dbReference type="OrthoDB" id="2801544at2759"/>
<proteinExistence type="predicted"/>
<dbReference type="SMART" id="SM00487">
    <property type="entry name" value="DEXDc"/>
    <property type="match status" value="1"/>
</dbReference>
<feature type="compositionally biased region" description="Gly residues" evidence="5">
    <location>
        <begin position="1"/>
        <end position="12"/>
    </location>
</feature>
<dbReference type="PANTHER" id="PTHR45766:SF3">
    <property type="entry name" value="DNA ANNEALING HELICASE AND ENDONUCLEASE ZRANB3"/>
    <property type="match status" value="1"/>
</dbReference>
<dbReference type="AlphaFoldDB" id="A0A8J8P6P2"/>
<feature type="compositionally biased region" description="Polar residues" evidence="5">
    <location>
        <begin position="91"/>
        <end position="100"/>
    </location>
</feature>
<keyword evidence="1" id="KW-0547">Nucleotide-binding</keyword>
<dbReference type="GO" id="GO:0004386">
    <property type="term" value="F:helicase activity"/>
    <property type="evidence" value="ECO:0007669"/>
    <property type="project" value="UniProtKB-KW"/>
</dbReference>
<evidence type="ECO:0000313" key="8">
    <source>
        <dbReference type="Proteomes" id="UP000785679"/>
    </source>
</evidence>
<feature type="region of interest" description="Disordered" evidence="5">
    <location>
        <begin position="1"/>
        <end position="142"/>
    </location>
</feature>
<feature type="compositionally biased region" description="Gly residues" evidence="5">
    <location>
        <begin position="126"/>
        <end position="142"/>
    </location>
</feature>
<keyword evidence="8" id="KW-1185">Reference proteome</keyword>
<keyword evidence="2" id="KW-0378">Hydrolase</keyword>
<gene>
    <name evidence="7" type="ORF">FGO68_gene8511</name>
</gene>
<dbReference type="Proteomes" id="UP000785679">
    <property type="component" value="Unassembled WGS sequence"/>
</dbReference>
<dbReference type="InterPro" id="IPR000330">
    <property type="entry name" value="SNF2_N"/>
</dbReference>
<feature type="domain" description="Helicase ATP-binding" evidence="6">
    <location>
        <begin position="403"/>
        <end position="578"/>
    </location>
</feature>
<organism evidence="7 8">
    <name type="scientific">Halteria grandinella</name>
    <dbReference type="NCBI Taxonomy" id="5974"/>
    <lineage>
        <taxon>Eukaryota</taxon>
        <taxon>Sar</taxon>
        <taxon>Alveolata</taxon>
        <taxon>Ciliophora</taxon>
        <taxon>Intramacronucleata</taxon>
        <taxon>Spirotrichea</taxon>
        <taxon>Stichotrichia</taxon>
        <taxon>Sporadotrichida</taxon>
        <taxon>Halteriidae</taxon>
        <taxon>Halteria</taxon>
    </lineage>
</organism>
<evidence type="ECO:0000256" key="4">
    <source>
        <dbReference type="ARBA" id="ARBA00022840"/>
    </source>
</evidence>
<feature type="compositionally biased region" description="Low complexity" evidence="5">
    <location>
        <begin position="13"/>
        <end position="22"/>
    </location>
</feature>
<feature type="region of interest" description="Disordered" evidence="5">
    <location>
        <begin position="205"/>
        <end position="236"/>
    </location>
</feature>
<evidence type="ECO:0000256" key="2">
    <source>
        <dbReference type="ARBA" id="ARBA00022801"/>
    </source>
</evidence>
<feature type="compositionally biased region" description="Low complexity" evidence="5">
    <location>
        <begin position="32"/>
        <end position="52"/>
    </location>
</feature>
<reference evidence="7" key="1">
    <citation type="submission" date="2019-06" db="EMBL/GenBank/DDBJ databases">
        <authorList>
            <person name="Zheng W."/>
        </authorList>
    </citation>
    <scope>NUCLEOTIDE SEQUENCE</scope>
    <source>
        <strain evidence="7">QDHG01</strain>
    </source>
</reference>
<accession>A0A8J8P6P2</accession>
<name>A0A8J8P6P2_HALGN</name>
<dbReference type="InterPro" id="IPR038718">
    <property type="entry name" value="SNF2-like_sf"/>
</dbReference>
<keyword evidence="4" id="KW-0067">ATP-binding</keyword>
<dbReference type="EMBL" id="RRYP01000813">
    <property type="protein sequence ID" value="TNV86830.1"/>
    <property type="molecule type" value="Genomic_DNA"/>
</dbReference>
<evidence type="ECO:0000259" key="6">
    <source>
        <dbReference type="PROSITE" id="PS51192"/>
    </source>
</evidence>
<comment type="caution">
    <text evidence="7">The sequence shown here is derived from an EMBL/GenBank/DDBJ whole genome shotgun (WGS) entry which is preliminary data.</text>
</comment>
<dbReference type="Pfam" id="PF00176">
    <property type="entry name" value="SNF2-rel_dom"/>
    <property type="match status" value="1"/>
</dbReference>
<dbReference type="InterPro" id="IPR027417">
    <property type="entry name" value="P-loop_NTPase"/>
</dbReference>
<dbReference type="PANTHER" id="PTHR45766">
    <property type="entry name" value="DNA ANNEALING HELICASE AND ENDONUCLEASE ZRANB3 FAMILY MEMBER"/>
    <property type="match status" value="1"/>
</dbReference>
<dbReference type="GO" id="GO:0006281">
    <property type="term" value="P:DNA repair"/>
    <property type="evidence" value="ECO:0007669"/>
    <property type="project" value="TreeGrafter"/>
</dbReference>
<dbReference type="SUPFAM" id="SSF52540">
    <property type="entry name" value="P-loop containing nucleoside triphosphate hydrolases"/>
    <property type="match status" value="1"/>
</dbReference>
<keyword evidence="3" id="KW-0347">Helicase</keyword>
<dbReference type="InterPro" id="IPR014001">
    <property type="entry name" value="Helicase_ATP-bd"/>
</dbReference>
<dbReference type="GO" id="GO:0004520">
    <property type="term" value="F:DNA endonuclease activity"/>
    <property type="evidence" value="ECO:0007669"/>
    <property type="project" value="TreeGrafter"/>
</dbReference>
<evidence type="ECO:0000313" key="7">
    <source>
        <dbReference type="EMBL" id="TNV86830.1"/>
    </source>
</evidence>